<dbReference type="PANTHER" id="PTHR30221:SF18">
    <property type="entry name" value="SLL0590 PROTEIN"/>
    <property type="match status" value="1"/>
</dbReference>
<evidence type="ECO:0000256" key="3">
    <source>
        <dbReference type="ARBA" id="ARBA00022475"/>
    </source>
</evidence>
<comment type="similarity">
    <text evidence="2">Belongs to the MscS (TC 1.A.23) family.</text>
</comment>
<keyword evidence="6 7" id="KW-0472">Membrane</keyword>
<dbReference type="SUPFAM" id="SSF82689">
    <property type="entry name" value="Mechanosensitive channel protein MscS (YggB), C-terminal domain"/>
    <property type="match status" value="1"/>
</dbReference>
<feature type="signal peptide" evidence="8">
    <location>
        <begin position="1"/>
        <end position="20"/>
    </location>
</feature>
<feature type="transmembrane region" description="Helical" evidence="7">
    <location>
        <begin position="351"/>
        <end position="377"/>
    </location>
</feature>
<organism evidence="11 12">
    <name type="scientific">Flavobacterium aquariorum</name>
    <dbReference type="NCBI Taxonomy" id="2217670"/>
    <lineage>
        <taxon>Bacteria</taxon>
        <taxon>Pseudomonadati</taxon>
        <taxon>Bacteroidota</taxon>
        <taxon>Flavobacteriia</taxon>
        <taxon>Flavobacteriales</taxon>
        <taxon>Flavobacteriaceae</taxon>
        <taxon>Flavobacterium</taxon>
    </lineage>
</organism>
<reference evidence="11 12" key="1">
    <citation type="submission" date="2018-06" db="EMBL/GenBank/DDBJ databases">
        <title>Flavobacterium sp IMCC34762, genome.</title>
        <authorList>
            <person name="Joung Y."/>
            <person name="Cho J."/>
            <person name="Song J."/>
        </authorList>
    </citation>
    <scope>NUCLEOTIDE SEQUENCE [LARGE SCALE GENOMIC DNA]</scope>
    <source>
        <strain evidence="11 12">IMCC34762</strain>
    </source>
</reference>
<proteinExistence type="inferred from homology"/>
<dbReference type="PANTHER" id="PTHR30221">
    <property type="entry name" value="SMALL-CONDUCTANCE MECHANOSENSITIVE CHANNEL"/>
    <property type="match status" value="1"/>
</dbReference>
<evidence type="ECO:0000313" key="12">
    <source>
        <dbReference type="Proteomes" id="UP000249177"/>
    </source>
</evidence>
<protein>
    <submittedName>
        <fullName evidence="11">Mechanosensitive ion channel family protein</fullName>
    </submittedName>
</protein>
<dbReference type="Gene3D" id="2.30.30.60">
    <property type="match status" value="1"/>
</dbReference>
<evidence type="ECO:0000259" key="9">
    <source>
        <dbReference type="Pfam" id="PF00924"/>
    </source>
</evidence>
<dbReference type="SUPFAM" id="SSF50182">
    <property type="entry name" value="Sm-like ribonucleoproteins"/>
    <property type="match status" value="1"/>
</dbReference>
<keyword evidence="4 7" id="KW-0812">Transmembrane</keyword>
<evidence type="ECO:0000256" key="5">
    <source>
        <dbReference type="ARBA" id="ARBA00022989"/>
    </source>
</evidence>
<dbReference type="Gene3D" id="1.10.287.1260">
    <property type="match status" value="1"/>
</dbReference>
<comment type="caution">
    <text evidence="11">The sequence shown here is derived from an EMBL/GenBank/DDBJ whole genome shotgun (WGS) entry which is preliminary data.</text>
</comment>
<keyword evidence="3" id="KW-1003">Cell membrane</keyword>
<dbReference type="InterPro" id="IPR049278">
    <property type="entry name" value="MS_channel_C"/>
</dbReference>
<evidence type="ECO:0000256" key="2">
    <source>
        <dbReference type="ARBA" id="ARBA00008017"/>
    </source>
</evidence>
<comment type="subcellular location">
    <subcellularLocation>
        <location evidence="1">Cell membrane</location>
        <topology evidence="1">Multi-pass membrane protein</topology>
    </subcellularLocation>
</comment>
<feature type="chain" id="PRO_5016049591" evidence="8">
    <location>
        <begin position="21"/>
        <end position="560"/>
    </location>
</feature>
<dbReference type="AlphaFoldDB" id="A0A2W7UM57"/>
<gene>
    <name evidence="11" type="ORF">DOS84_06140</name>
</gene>
<dbReference type="GO" id="GO:0005886">
    <property type="term" value="C:plasma membrane"/>
    <property type="evidence" value="ECO:0007669"/>
    <property type="project" value="UniProtKB-SubCell"/>
</dbReference>
<evidence type="ECO:0000256" key="1">
    <source>
        <dbReference type="ARBA" id="ARBA00004651"/>
    </source>
</evidence>
<dbReference type="Pfam" id="PF00924">
    <property type="entry name" value="MS_channel_2nd"/>
    <property type="match status" value="1"/>
</dbReference>
<feature type="transmembrane region" description="Helical" evidence="7">
    <location>
        <begin position="321"/>
        <end position="339"/>
    </location>
</feature>
<feature type="transmembrane region" description="Helical" evidence="7">
    <location>
        <begin position="222"/>
        <end position="244"/>
    </location>
</feature>
<evidence type="ECO:0000256" key="4">
    <source>
        <dbReference type="ARBA" id="ARBA00022692"/>
    </source>
</evidence>
<dbReference type="OrthoDB" id="9809206at2"/>
<evidence type="ECO:0000256" key="6">
    <source>
        <dbReference type="ARBA" id="ARBA00023136"/>
    </source>
</evidence>
<keyword evidence="5 7" id="KW-1133">Transmembrane helix</keyword>
<evidence type="ECO:0000259" key="10">
    <source>
        <dbReference type="Pfam" id="PF21082"/>
    </source>
</evidence>
<dbReference type="InterPro" id="IPR023408">
    <property type="entry name" value="MscS_beta-dom_sf"/>
</dbReference>
<dbReference type="Pfam" id="PF21082">
    <property type="entry name" value="MS_channel_3rd"/>
    <property type="match status" value="1"/>
</dbReference>
<feature type="transmembrane region" description="Helical" evidence="7">
    <location>
        <begin position="264"/>
        <end position="286"/>
    </location>
</feature>
<dbReference type="Proteomes" id="UP000249177">
    <property type="component" value="Unassembled WGS sequence"/>
</dbReference>
<dbReference type="InterPro" id="IPR006685">
    <property type="entry name" value="MscS_channel_2nd"/>
</dbReference>
<keyword evidence="12" id="KW-1185">Reference proteome</keyword>
<keyword evidence="8" id="KW-0732">Signal</keyword>
<dbReference type="InterPro" id="IPR010920">
    <property type="entry name" value="LSM_dom_sf"/>
</dbReference>
<dbReference type="InterPro" id="IPR045275">
    <property type="entry name" value="MscS_archaea/bacteria_type"/>
</dbReference>
<feature type="domain" description="Mechanosensitive ion channel MscS" evidence="9">
    <location>
        <begin position="364"/>
        <end position="429"/>
    </location>
</feature>
<evidence type="ECO:0000313" key="11">
    <source>
        <dbReference type="EMBL" id="PZX94455.1"/>
    </source>
</evidence>
<dbReference type="GO" id="GO:0008381">
    <property type="term" value="F:mechanosensitive monoatomic ion channel activity"/>
    <property type="evidence" value="ECO:0007669"/>
    <property type="project" value="InterPro"/>
</dbReference>
<dbReference type="Gene3D" id="3.30.70.100">
    <property type="match status" value="1"/>
</dbReference>
<dbReference type="EMBL" id="QKXH01000003">
    <property type="protein sequence ID" value="PZX94455.1"/>
    <property type="molecule type" value="Genomic_DNA"/>
</dbReference>
<feature type="domain" description="Mechanosensitive ion channel MscS C-terminal" evidence="10">
    <location>
        <begin position="443"/>
        <end position="524"/>
    </location>
</feature>
<evidence type="ECO:0000256" key="7">
    <source>
        <dbReference type="SAM" id="Phobius"/>
    </source>
</evidence>
<feature type="transmembrane region" description="Helical" evidence="7">
    <location>
        <begin position="161"/>
        <end position="182"/>
    </location>
</feature>
<name>A0A2W7UM57_9FLAO</name>
<accession>A0A2W7UM57</accession>
<sequence>MNFKTTLLYLFLGCSILAFSQRQKYNSINLDSNKVAIDVLHPNAPSLKGFPVTPFRDTLFFVYNKIGSFNAENRANAIASRIVLLYKDPFFKKDSLRLIKSDFGVDIVYNSDFVVMSVTDLDGKTIGSSNFALAQKNLSIIQRTVLFQKENNAVESWLKRIGLVLLLISLIIIIVFAINKLFRWLRFFLIKRQEKYFSGLKIKESYVFSPERHLEFVLRIVSLVRIVVLIFTFYISLPAIFSVFPETEAYATTLLKWIFSPAKAALLGFLDFLPNLISILVIVLLFRYVLKVIKFFVDEIQKGQIKIEGFYSDWAKPTFNIIKVLIYAFMIVIIFPYLPGSNSPIFQGVSVFVGILFSLGSSNAIANMIAGLVITYMRPFKIGDFIKIGDVSGTVVEKTALVTRVRTTKQEDITIPNATVLSSSSINYSANIGENGKGLLIHTKITIGYDSSWKDIHKALIEAALRTDLLEKVPAPFVLQTGLDDFYVEYEINAYTKHPNQQPLVYSNLHQNIQDCFNEAGLEIMSPHYNSLRDGNKTTIPNDYLDKEYRVPSFTVKSEK</sequence>
<dbReference type="InterPro" id="IPR011066">
    <property type="entry name" value="MscS_channel_C_sf"/>
</dbReference>
<evidence type="ECO:0000256" key="8">
    <source>
        <dbReference type="SAM" id="SignalP"/>
    </source>
</evidence>